<evidence type="ECO:0000256" key="1">
    <source>
        <dbReference type="ARBA" id="ARBA00006540"/>
    </source>
</evidence>
<dbReference type="SUPFAM" id="SSF50447">
    <property type="entry name" value="Translation proteins"/>
    <property type="match status" value="1"/>
</dbReference>
<dbReference type="GO" id="GO:0022625">
    <property type="term" value="C:cytosolic large ribosomal subunit"/>
    <property type="evidence" value="ECO:0007669"/>
    <property type="project" value="TreeGrafter"/>
</dbReference>
<dbReference type="Gene3D" id="2.40.30.10">
    <property type="entry name" value="Translation factors"/>
    <property type="match status" value="2"/>
</dbReference>
<evidence type="ECO:0000256" key="2">
    <source>
        <dbReference type="ARBA" id="ARBA00022730"/>
    </source>
</evidence>
<dbReference type="NCBIfam" id="TIGR03625">
    <property type="entry name" value="L3_bact"/>
    <property type="match status" value="1"/>
</dbReference>
<evidence type="ECO:0000256" key="5">
    <source>
        <dbReference type="ARBA" id="ARBA00023274"/>
    </source>
</evidence>
<dbReference type="InterPro" id="IPR009000">
    <property type="entry name" value="Transl_B-barrel_sf"/>
</dbReference>
<comment type="caution">
    <text evidence="8">The sequence shown here is derived from an EMBL/GenBank/DDBJ whole genome shotgun (WGS) entry which is preliminary data.</text>
</comment>
<keyword evidence="3" id="KW-0694">RNA-binding</keyword>
<evidence type="ECO:0000256" key="6">
    <source>
        <dbReference type="NCBIfam" id="TIGR03625"/>
    </source>
</evidence>
<keyword evidence="5" id="KW-0687">Ribonucleoprotein</keyword>
<dbReference type="GO" id="GO:0006412">
    <property type="term" value="P:translation"/>
    <property type="evidence" value="ECO:0007669"/>
    <property type="project" value="UniProtKB-UniRule"/>
</dbReference>
<accession>A0A1G2JEG5</accession>
<organism evidence="8 9">
    <name type="scientific">Candidatus Staskawiczbacteria bacterium RIFOXYC1_FULL_38_18</name>
    <dbReference type="NCBI Taxonomy" id="1802229"/>
    <lineage>
        <taxon>Bacteria</taxon>
        <taxon>Candidatus Staskawicziibacteriota</taxon>
    </lineage>
</organism>
<dbReference type="EMBL" id="MHPP01000010">
    <property type="protein sequence ID" value="OGZ84901.1"/>
    <property type="molecule type" value="Genomic_DNA"/>
</dbReference>
<dbReference type="PANTHER" id="PTHR11229">
    <property type="entry name" value="50S RIBOSOMAL PROTEIN L3"/>
    <property type="match status" value="1"/>
</dbReference>
<name>A0A1G2JEG5_9BACT</name>
<sequence>MNFILGKKIGMSQMYDKDGKLTPVTLIVAGPCNILQKKTKETDGYEALQIGYEKIEKKDKIGKSMKGKEYKYIKEENIAGAVGDEISVASFKEGDKIKVSGMSKGKGFQGGVKKHGFHGRRATHGVKHEHRTIGSVGTRFPQHVMKGRKMPGRMGYDRISVKGLKIMKIEPENNLMVIKGAVPGVKGALLEIRG</sequence>
<dbReference type="AlphaFoldDB" id="A0A1G2JEG5"/>
<dbReference type="InterPro" id="IPR019927">
    <property type="entry name" value="Ribosomal_uL3_bac/org-type"/>
</dbReference>
<keyword evidence="4 8" id="KW-0689">Ribosomal protein</keyword>
<keyword evidence="2" id="KW-0699">rRNA-binding</keyword>
<gene>
    <name evidence="8" type="ORF">A2401_03985</name>
</gene>
<comment type="similarity">
    <text evidence="1">Belongs to the universal ribosomal protein uL3 family.</text>
</comment>
<dbReference type="PANTHER" id="PTHR11229:SF16">
    <property type="entry name" value="LARGE RIBOSOMAL SUBUNIT PROTEIN UL3C"/>
    <property type="match status" value="1"/>
</dbReference>
<evidence type="ECO:0000256" key="7">
    <source>
        <dbReference type="SAM" id="MobiDB-lite"/>
    </source>
</evidence>
<reference evidence="8 9" key="1">
    <citation type="journal article" date="2016" name="Nat. Commun.">
        <title>Thousands of microbial genomes shed light on interconnected biogeochemical processes in an aquifer system.</title>
        <authorList>
            <person name="Anantharaman K."/>
            <person name="Brown C.T."/>
            <person name="Hug L.A."/>
            <person name="Sharon I."/>
            <person name="Castelle C.J."/>
            <person name="Probst A.J."/>
            <person name="Thomas B.C."/>
            <person name="Singh A."/>
            <person name="Wilkins M.J."/>
            <person name="Karaoz U."/>
            <person name="Brodie E.L."/>
            <person name="Williams K.H."/>
            <person name="Hubbard S.S."/>
            <person name="Banfield J.F."/>
        </authorList>
    </citation>
    <scope>NUCLEOTIDE SEQUENCE [LARGE SCALE GENOMIC DNA]</scope>
</reference>
<proteinExistence type="inferred from homology"/>
<feature type="compositionally biased region" description="Basic residues" evidence="7">
    <location>
        <begin position="112"/>
        <end position="130"/>
    </location>
</feature>
<dbReference type="InterPro" id="IPR000597">
    <property type="entry name" value="Ribosomal_uL3"/>
</dbReference>
<dbReference type="FunFam" id="2.40.30.10:FF:000004">
    <property type="entry name" value="50S ribosomal protein L3"/>
    <property type="match status" value="1"/>
</dbReference>
<dbReference type="Pfam" id="PF00297">
    <property type="entry name" value="Ribosomal_L3"/>
    <property type="match status" value="1"/>
</dbReference>
<evidence type="ECO:0000256" key="3">
    <source>
        <dbReference type="ARBA" id="ARBA00022884"/>
    </source>
</evidence>
<dbReference type="GO" id="GO:0019843">
    <property type="term" value="F:rRNA binding"/>
    <property type="evidence" value="ECO:0007669"/>
    <property type="project" value="UniProtKB-KW"/>
</dbReference>
<dbReference type="Proteomes" id="UP000177751">
    <property type="component" value="Unassembled WGS sequence"/>
</dbReference>
<dbReference type="STRING" id="1802229.A2401_03985"/>
<feature type="region of interest" description="Disordered" evidence="7">
    <location>
        <begin position="106"/>
        <end position="133"/>
    </location>
</feature>
<dbReference type="GO" id="GO:0003735">
    <property type="term" value="F:structural constituent of ribosome"/>
    <property type="evidence" value="ECO:0007669"/>
    <property type="project" value="UniProtKB-UniRule"/>
</dbReference>
<protein>
    <recommendedName>
        <fullName evidence="6">50S ribosomal protein L3</fullName>
    </recommendedName>
</protein>
<evidence type="ECO:0000256" key="4">
    <source>
        <dbReference type="ARBA" id="ARBA00022980"/>
    </source>
</evidence>
<evidence type="ECO:0000313" key="9">
    <source>
        <dbReference type="Proteomes" id="UP000177751"/>
    </source>
</evidence>
<evidence type="ECO:0000313" key="8">
    <source>
        <dbReference type="EMBL" id="OGZ84901.1"/>
    </source>
</evidence>